<accession>E9HUN0</accession>
<dbReference type="HOGENOM" id="CLU_1195907_0_0_1"/>
<dbReference type="EMBL" id="GL732816">
    <property type="protein sequence ID" value="EFX64539.1"/>
    <property type="molecule type" value="Genomic_DNA"/>
</dbReference>
<sequence length="232" mass="25641">MAQPSSVRIVVNDTNIIAHFATNLAITLIRRSTVEALECPTRPVYGPDTSFTDPATSRVHPIESEASLTLEYAGQQRIVTAYVVQNNEIGTPLVLGMDSILALQGRLLRQDGVEEINPHYPIPGEENLTAPRPIYSTGLAVSMASIAWQQQSEYDIVKLLPSPDLLPERIDGCQYFRPTGTREEVMASMRGKWRSSRRRRQLVLEEGEVIWRNAAVAGRDGGSVTRRSGDAV</sequence>
<dbReference type="Proteomes" id="UP000000305">
    <property type="component" value="Unassembled WGS sequence"/>
</dbReference>
<name>E9HUN0_DAPPU</name>
<gene>
    <name evidence="1" type="ORF">DAPPUDRAFT_118081</name>
</gene>
<organism evidence="1 2">
    <name type="scientific">Daphnia pulex</name>
    <name type="common">Water flea</name>
    <dbReference type="NCBI Taxonomy" id="6669"/>
    <lineage>
        <taxon>Eukaryota</taxon>
        <taxon>Metazoa</taxon>
        <taxon>Ecdysozoa</taxon>
        <taxon>Arthropoda</taxon>
        <taxon>Crustacea</taxon>
        <taxon>Branchiopoda</taxon>
        <taxon>Diplostraca</taxon>
        <taxon>Cladocera</taxon>
        <taxon>Anomopoda</taxon>
        <taxon>Daphniidae</taxon>
        <taxon>Daphnia</taxon>
    </lineage>
</organism>
<evidence type="ECO:0000313" key="1">
    <source>
        <dbReference type="EMBL" id="EFX64539.1"/>
    </source>
</evidence>
<evidence type="ECO:0000313" key="2">
    <source>
        <dbReference type="Proteomes" id="UP000000305"/>
    </source>
</evidence>
<proteinExistence type="predicted"/>
<dbReference type="KEGG" id="dpx:DAPPUDRAFT_118081"/>
<reference evidence="1 2" key="1">
    <citation type="journal article" date="2011" name="Science">
        <title>The ecoresponsive genome of Daphnia pulex.</title>
        <authorList>
            <person name="Colbourne J.K."/>
            <person name="Pfrender M.E."/>
            <person name="Gilbert D."/>
            <person name="Thomas W.K."/>
            <person name="Tucker A."/>
            <person name="Oakley T.H."/>
            <person name="Tokishita S."/>
            <person name="Aerts A."/>
            <person name="Arnold G.J."/>
            <person name="Basu M.K."/>
            <person name="Bauer D.J."/>
            <person name="Caceres C.E."/>
            <person name="Carmel L."/>
            <person name="Casola C."/>
            <person name="Choi J.H."/>
            <person name="Detter J.C."/>
            <person name="Dong Q."/>
            <person name="Dusheyko S."/>
            <person name="Eads B.D."/>
            <person name="Frohlich T."/>
            <person name="Geiler-Samerotte K.A."/>
            <person name="Gerlach D."/>
            <person name="Hatcher P."/>
            <person name="Jogdeo S."/>
            <person name="Krijgsveld J."/>
            <person name="Kriventseva E.V."/>
            <person name="Kultz D."/>
            <person name="Laforsch C."/>
            <person name="Lindquist E."/>
            <person name="Lopez J."/>
            <person name="Manak J.R."/>
            <person name="Muller J."/>
            <person name="Pangilinan J."/>
            <person name="Patwardhan R.P."/>
            <person name="Pitluck S."/>
            <person name="Pritham E.J."/>
            <person name="Rechtsteiner A."/>
            <person name="Rho M."/>
            <person name="Rogozin I.B."/>
            <person name="Sakarya O."/>
            <person name="Salamov A."/>
            <person name="Schaack S."/>
            <person name="Shapiro H."/>
            <person name="Shiga Y."/>
            <person name="Skalitzky C."/>
            <person name="Smith Z."/>
            <person name="Souvorov A."/>
            <person name="Sung W."/>
            <person name="Tang Z."/>
            <person name="Tsuchiya D."/>
            <person name="Tu H."/>
            <person name="Vos H."/>
            <person name="Wang M."/>
            <person name="Wolf Y.I."/>
            <person name="Yamagata H."/>
            <person name="Yamada T."/>
            <person name="Ye Y."/>
            <person name="Shaw J.R."/>
            <person name="Andrews J."/>
            <person name="Crease T.J."/>
            <person name="Tang H."/>
            <person name="Lucas S.M."/>
            <person name="Robertson H.M."/>
            <person name="Bork P."/>
            <person name="Koonin E.V."/>
            <person name="Zdobnov E.M."/>
            <person name="Grigoriev I.V."/>
            <person name="Lynch M."/>
            <person name="Boore J.L."/>
        </authorList>
    </citation>
    <scope>NUCLEOTIDE SEQUENCE [LARGE SCALE GENOMIC DNA]</scope>
</reference>
<keyword evidence="2" id="KW-1185">Reference proteome</keyword>
<protein>
    <submittedName>
        <fullName evidence="1">Uncharacterized protein</fullName>
    </submittedName>
</protein>
<dbReference type="InParanoid" id="E9HUN0"/>
<dbReference type="AlphaFoldDB" id="E9HUN0"/>
<dbReference type="PhylomeDB" id="E9HUN0"/>